<accession>A0A1I4EEQ5</accession>
<dbReference type="PRINTS" id="PR00455">
    <property type="entry name" value="HTHTETR"/>
</dbReference>
<dbReference type="InterPro" id="IPR036271">
    <property type="entry name" value="Tet_transcr_reg_TetR-rel_C_sf"/>
</dbReference>
<dbReference type="PANTHER" id="PTHR30055:SF200">
    <property type="entry name" value="HTH-TYPE TRANSCRIPTIONAL REPRESSOR BDCR"/>
    <property type="match status" value="1"/>
</dbReference>
<dbReference type="Gene3D" id="1.10.357.10">
    <property type="entry name" value="Tetracycline Repressor, domain 2"/>
    <property type="match status" value="1"/>
</dbReference>
<dbReference type="RefSeq" id="WP_008106114.1">
    <property type="nucleotide sequence ID" value="NZ_FOSD01000017.1"/>
</dbReference>
<dbReference type="Pfam" id="PF16925">
    <property type="entry name" value="TetR_C_13"/>
    <property type="match status" value="1"/>
</dbReference>
<dbReference type="InterPro" id="IPR050109">
    <property type="entry name" value="HTH-type_TetR-like_transc_reg"/>
</dbReference>
<sequence>MKKKLDIINAAERLFYLNGFHAISTDRICSEANVSTRTLYRHFHSREALTAAVLETRQDRFFAALPPPEHAQAVSQMFDAMADWMQQYGNNGCLFLKAWGEYAGEDAALAEQALAYRYKMRDYIARTVEQALGKQHLALADAVWLLFEGVLTSALIIGASQACEAGKHAALQLIALSEQA</sequence>
<reference evidence="6 7" key="1">
    <citation type="submission" date="2016-10" db="EMBL/GenBank/DDBJ databases">
        <authorList>
            <person name="Varghese N."/>
            <person name="Submissions S."/>
        </authorList>
    </citation>
    <scope>NUCLEOTIDE SEQUENCE [LARGE SCALE GENOMIC DNA]</scope>
    <source>
        <strain evidence="6 7">YR512</strain>
    </source>
</reference>
<dbReference type="InterPro" id="IPR001647">
    <property type="entry name" value="HTH_TetR"/>
</dbReference>
<dbReference type="PROSITE" id="PS50977">
    <property type="entry name" value="HTH_TETR_2"/>
    <property type="match status" value="1"/>
</dbReference>
<dbReference type="Pfam" id="PF00440">
    <property type="entry name" value="TetR_N"/>
    <property type="match status" value="1"/>
</dbReference>
<evidence type="ECO:0000256" key="4">
    <source>
        <dbReference type="PROSITE-ProRule" id="PRU00335"/>
    </source>
</evidence>
<organism evidence="6 7">
    <name type="scientific">Candidatus Pantoea symbiotica</name>
    <dbReference type="NCBI Taxonomy" id="1884370"/>
    <lineage>
        <taxon>Bacteria</taxon>
        <taxon>Pseudomonadati</taxon>
        <taxon>Pseudomonadota</taxon>
        <taxon>Gammaproteobacteria</taxon>
        <taxon>Enterobacterales</taxon>
        <taxon>Erwiniaceae</taxon>
        <taxon>Pantoea</taxon>
    </lineage>
</organism>
<keyword evidence="7" id="KW-1185">Reference proteome</keyword>
<evidence type="ECO:0000256" key="2">
    <source>
        <dbReference type="ARBA" id="ARBA00023125"/>
    </source>
</evidence>
<evidence type="ECO:0000259" key="5">
    <source>
        <dbReference type="PROSITE" id="PS50977"/>
    </source>
</evidence>
<proteinExistence type="predicted"/>
<dbReference type="SUPFAM" id="SSF46689">
    <property type="entry name" value="Homeodomain-like"/>
    <property type="match status" value="1"/>
</dbReference>
<dbReference type="PANTHER" id="PTHR30055">
    <property type="entry name" value="HTH-TYPE TRANSCRIPTIONAL REGULATOR RUTR"/>
    <property type="match status" value="1"/>
</dbReference>
<comment type="caution">
    <text evidence="6">The sequence shown here is derived from an EMBL/GenBank/DDBJ whole genome shotgun (WGS) entry which is preliminary data.</text>
</comment>
<dbReference type="InterPro" id="IPR011075">
    <property type="entry name" value="TetR_C"/>
</dbReference>
<protein>
    <submittedName>
        <fullName evidence="6">Transcriptional regulator, TetR family</fullName>
    </submittedName>
</protein>
<dbReference type="InterPro" id="IPR009057">
    <property type="entry name" value="Homeodomain-like_sf"/>
</dbReference>
<keyword evidence="1" id="KW-0805">Transcription regulation</keyword>
<evidence type="ECO:0000313" key="6">
    <source>
        <dbReference type="EMBL" id="SFL03689.1"/>
    </source>
</evidence>
<dbReference type="EMBL" id="FOSD01000017">
    <property type="protein sequence ID" value="SFL03689.1"/>
    <property type="molecule type" value="Genomic_DNA"/>
</dbReference>
<evidence type="ECO:0000256" key="3">
    <source>
        <dbReference type="ARBA" id="ARBA00023163"/>
    </source>
</evidence>
<keyword evidence="2 4" id="KW-0238">DNA-binding</keyword>
<keyword evidence="3" id="KW-0804">Transcription</keyword>
<evidence type="ECO:0000256" key="1">
    <source>
        <dbReference type="ARBA" id="ARBA00023015"/>
    </source>
</evidence>
<feature type="domain" description="HTH tetR-type" evidence="5">
    <location>
        <begin position="1"/>
        <end position="61"/>
    </location>
</feature>
<dbReference type="SUPFAM" id="SSF48498">
    <property type="entry name" value="Tetracyclin repressor-like, C-terminal domain"/>
    <property type="match status" value="1"/>
</dbReference>
<evidence type="ECO:0000313" key="7">
    <source>
        <dbReference type="Proteomes" id="UP000198841"/>
    </source>
</evidence>
<dbReference type="Proteomes" id="UP000198841">
    <property type="component" value="Unassembled WGS sequence"/>
</dbReference>
<gene>
    <name evidence="6" type="ORF">SAMN05518863_11733</name>
</gene>
<feature type="DNA-binding region" description="H-T-H motif" evidence="4">
    <location>
        <begin position="24"/>
        <end position="43"/>
    </location>
</feature>
<name>A0A1I4EEQ5_9GAMM</name>